<evidence type="ECO:0000256" key="3">
    <source>
        <dbReference type="ARBA" id="ARBA00006263"/>
    </source>
</evidence>
<sequence length="317" mass="33688">MIFAPTIAPWRTLAALMLEAAIGYPEALHQILPHPITRAGRAIHALEQRWNHPDQPAARRRLLGIAVLLLVAGGAALIGFLIDQGGRDNIWAALATLVLATTGLAQRSLYTHVAAVRAALQAGNLPAARLATGRIVGRDTATLDINGVATAALESLAESFCDGIIAPAFWFFLLGLGGLFAYKAINTADSMIGHREPRWRDFGWAAARTDDFANLIPARLSGALLALAAGGGWRVMLRDARLHDSPNAGWPEAAMAGGLKIRLGGPVTYDGAPHPRPWFGDGATPDTADLTRGLRVYLVACGLFWILLAAGGCAWRH</sequence>
<dbReference type="Pfam" id="PF03186">
    <property type="entry name" value="CobD_Cbib"/>
    <property type="match status" value="1"/>
</dbReference>
<accession>A0ABQ5ZYS6</accession>
<dbReference type="PANTHER" id="PTHR34308:SF1">
    <property type="entry name" value="COBALAMIN BIOSYNTHESIS PROTEIN CBIB"/>
    <property type="match status" value="1"/>
</dbReference>
<comment type="similarity">
    <text evidence="3 9">Belongs to the CobD/CbiB family.</text>
</comment>
<evidence type="ECO:0000313" key="11">
    <source>
        <dbReference type="Proteomes" id="UP001156641"/>
    </source>
</evidence>
<name>A0ABQ5ZYS6_9PROT</name>
<dbReference type="Proteomes" id="UP001156641">
    <property type="component" value="Unassembled WGS sequence"/>
</dbReference>
<feature type="transmembrane region" description="Helical" evidence="9">
    <location>
        <begin position="218"/>
        <end position="236"/>
    </location>
</feature>
<protein>
    <recommendedName>
        <fullName evidence="9">Cobalamin biosynthesis protein CobD</fullName>
    </recommendedName>
</protein>
<comment type="caution">
    <text evidence="10">The sequence shown here is derived from an EMBL/GenBank/DDBJ whole genome shotgun (WGS) entry which is preliminary data.</text>
</comment>
<evidence type="ECO:0000313" key="10">
    <source>
        <dbReference type="EMBL" id="GLR65365.1"/>
    </source>
</evidence>
<feature type="transmembrane region" description="Helical" evidence="9">
    <location>
        <begin position="164"/>
        <end position="185"/>
    </location>
</feature>
<evidence type="ECO:0000256" key="9">
    <source>
        <dbReference type="HAMAP-Rule" id="MF_00024"/>
    </source>
</evidence>
<evidence type="ECO:0000256" key="8">
    <source>
        <dbReference type="ARBA" id="ARBA00023136"/>
    </source>
</evidence>
<keyword evidence="7 9" id="KW-1133">Transmembrane helix</keyword>
<keyword evidence="4 9" id="KW-1003">Cell membrane</keyword>
<keyword evidence="8 9" id="KW-0472">Membrane</keyword>
<comment type="pathway">
    <text evidence="2 9">Cofactor biosynthesis; adenosylcobalamin biosynthesis.</text>
</comment>
<keyword evidence="5 9" id="KW-0169">Cobalamin biosynthesis</keyword>
<comment type="function">
    <text evidence="9">Converts cobyric acid to cobinamide by the addition of aminopropanol on the F carboxylic group.</text>
</comment>
<dbReference type="PANTHER" id="PTHR34308">
    <property type="entry name" value="COBALAMIN BIOSYNTHESIS PROTEIN CBIB"/>
    <property type="match status" value="1"/>
</dbReference>
<feature type="transmembrane region" description="Helical" evidence="9">
    <location>
        <begin position="294"/>
        <end position="315"/>
    </location>
</feature>
<evidence type="ECO:0000256" key="1">
    <source>
        <dbReference type="ARBA" id="ARBA00004651"/>
    </source>
</evidence>
<keyword evidence="6 9" id="KW-0812">Transmembrane</keyword>
<feature type="transmembrane region" description="Helical" evidence="9">
    <location>
        <begin position="62"/>
        <end position="82"/>
    </location>
</feature>
<reference evidence="11" key="1">
    <citation type="journal article" date="2019" name="Int. J. Syst. Evol. Microbiol.">
        <title>The Global Catalogue of Microorganisms (GCM) 10K type strain sequencing project: providing services to taxonomists for standard genome sequencing and annotation.</title>
        <authorList>
            <consortium name="The Broad Institute Genomics Platform"/>
            <consortium name="The Broad Institute Genome Sequencing Center for Infectious Disease"/>
            <person name="Wu L."/>
            <person name="Ma J."/>
        </authorList>
    </citation>
    <scope>NUCLEOTIDE SEQUENCE [LARGE SCALE GENOMIC DNA]</scope>
    <source>
        <strain evidence="11">NBRC 112502</strain>
    </source>
</reference>
<gene>
    <name evidence="9 10" type="primary">cobD</name>
    <name evidence="10" type="ORF">GCM10010909_00430</name>
</gene>
<evidence type="ECO:0000256" key="2">
    <source>
        <dbReference type="ARBA" id="ARBA00004953"/>
    </source>
</evidence>
<proteinExistence type="inferred from homology"/>
<dbReference type="HAMAP" id="MF_00024">
    <property type="entry name" value="CobD_CbiB"/>
    <property type="match status" value="1"/>
</dbReference>
<comment type="subcellular location">
    <subcellularLocation>
        <location evidence="1 9">Cell membrane</location>
        <topology evidence="1 9">Multi-pass membrane protein</topology>
    </subcellularLocation>
</comment>
<evidence type="ECO:0000256" key="5">
    <source>
        <dbReference type="ARBA" id="ARBA00022573"/>
    </source>
</evidence>
<dbReference type="InterPro" id="IPR004485">
    <property type="entry name" value="Cobalamin_biosynth_CobD/CbiB"/>
</dbReference>
<dbReference type="NCBIfam" id="TIGR00380">
    <property type="entry name" value="cobal_cbiB"/>
    <property type="match status" value="1"/>
</dbReference>
<dbReference type="RefSeq" id="WP_284255864.1">
    <property type="nucleotide sequence ID" value="NZ_BSOS01000003.1"/>
</dbReference>
<evidence type="ECO:0000256" key="6">
    <source>
        <dbReference type="ARBA" id="ARBA00022692"/>
    </source>
</evidence>
<evidence type="ECO:0000256" key="4">
    <source>
        <dbReference type="ARBA" id="ARBA00022475"/>
    </source>
</evidence>
<comment type="caution">
    <text evidence="9">Lacks conserved residue(s) required for the propagation of feature annotation.</text>
</comment>
<keyword evidence="11" id="KW-1185">Reference proteome</keyword>
<dbReference type="EMBL" id="BSOS01000003">
    <property type="protein sequence ID" value="GLR65365.1"/>
    <property type="molecule type" value="Genomic_DNA"/>
</dbReference>
<evidence type="ECO:0000256" key="7">
    <source>
        <dbReference type="ARBA" id="ARBA00022989"/>
    </source>
</evidence>
<organism evidence="10 11">
    <name type="scientific">Acidocella aquatica</name>
    <dbReference type="NCBI Taxonomy" id="1922313"/>
    <lineage>
        <taxon>Bacteria</taxon>
        <taxon>Pseudomonadati</taxon>
        <taxon>Pseudomonadota</taxon>
        <taxon>Alphaproteobacteria</taxon>
        <taxon>Acetobacterales</taxon>
        <taxon>Acidocellaceae</taxon>
        <taxon>Acidocella</taxon>
    </lineage>
</organism>